<dbReference type="GO" id="GO:0004601">
    <property type="term" value="F:peroxidase activity"/>
    <property type="evidence" value="ECO:0007669"/>
    <property type="project" value="UniProtKB-KW"/>
</dbReference>
<evidence type="ECO:0000256" key="11">
    <source>
        <dbReference type="ARBA" id="ARBA00023004"/>
    </source>
</evidence>
<dbReference type="PANTHER" id="PTHR11903:SF11">
    <property type="entry name" value="ALPHA-DIOXYGENASE 1"/>
    <property type="match status" value="1"/>
</dbReference>
<keyword evidence="8" id="KW-0276">Fatty acid metabolism</keyword>
<dbReference type="OrthoDB" id="823504at2759"/>
<dbReference type="InterPro" id="IPR050783">
    <property type="entry name" value="Oxylipin_biosynth_metab"/>
</dbReference>
<keyword evidence="16" id="KW-1185">Reference proteome</keyword>
<keyword evidence="12" id="KW-0443">Lipid metabolism</keyword>
<keyword evidence="9" id="KW-0223">Dioxygenase</keyword>
<dbReference type="Pfam" id="PF03098">
    <property type="entry name" value="An_peroxidase"/>
    <property type="match status" value="1"/>
</dbReference>
<protein>
    <recommendedName>
        <fullName evidence="17">Heme peroxidase</fullName>
    </recommendedName>
</protein>
<sequence length="661" mass="74503">MSTPSKSEPYNYTPSLPQRALVFVYKGINKIIPWHKLPTYIGVLNLSAYRYELRSKNLHDVYPSREDQGTRGCPAITDEQFLHTRHSDGLFNDLEASKMGCVGMRFGRNVAREHTARPSHEELMTPNPRLISEQLLKRDKFKPATSLNLLAAAWIQLVRVQPFLSAHSNASADVQVMYRLDYVLTTSSQVHDWFQHENSTTEQHRVPLPAGDAWNSPDGKMKIDATQDDEPLDQTDNTSPAYKNINTHWWDGSQIYGSSEAHTTGLRLGATNGKLLVDEQKFATFLPRDANCIPQTGFNTNWWLGLEILHTLFVLEHNAICDALHISYPDWTSEKLFDTARLVNCALMAKIHTTEWTPAILAHPALEISMNANWWGILGERLYKLLGRVSKTSEALSGIPGSTVEHHAAPYSLTEEFVSVYRMHSLIPDSIAFFSASNGAHKQTYPIQSVAFEHTRTPFEKSNLSFADIFYSFGINYPGAITLNNMPHFLKDLHTPDGRHIDLGTIDILRDRERGVPRYNQFRRLFHMPAQPSFLAITGGNKVVADKLAKLYNDDIETVDLLIGCLAEPLPKGFGFSDTAFRVFILMASRRLKSDRFIAGDWNTETYSEVGMKWVQGNVMKDVLGRHFPELKGVLGGSGNAFAPWSMMEGSREYQGVETNA</sequence>
<keyword evidence="13" id="KW-0275">Fatty acid biosynthesis</keyword>
<dbReference type="InterPro" id="IPR019791">
    <property type="entry name" value="Haem_peroxidase_animal"/>
</dbReference>
<dbReference type="Gene3D" id="1.10.640.10">
    <property type="entry name" value="Haem peroxidase domain superfamily, animal type"/>
    <property type="match status" value="1"/>
</dbReference>
<dbReference type="GO" id="GO:0046872">
    <property type="term" value="F:metal ion binding"/>
    <property type="evidence" value="ECO:0007669"/>
    <property type="project" value="UniProtKB-KW"/>
</dbReference>
<evidence type="ECO:0000256" key="12">
    <source>
        <dbReference type="ARBA" id="ARBA00023098"/>
    </source>
</evidence>
<dbReference type="InterPro" id="IPR034815">
    <property type="entry name" value="A_dioxygenase"/>
</dbReference>
<evidence type="ECO:0000256" key="5">
    <source>
        <dbReference type="ARBA" id="ARBA00022723"/>
    </source>
</evidence>
<evidence type="ECO:0000256" key="8">
    <source>
        <dbReference type="ARBA" id="ARBA00022832"/>
    </source>
</evidence>
<evidence type="ECO:0000313" key="15">
    <source>
        <dbReference type="EMBL" id="QRC95879.1"/>
    </source>
</evidence>
<dbReference type="GO" id="GO:0020037">
    <property type="term" value="F:heme binding"/>
    <property type="evidence" value="ECO:0007669"/>
    <property type="project" value="InterPro"/>
</dbReference>
<keyword evidence="7" id="KW-0611">Plant defense</keyword>
<dbReference type="PROSITE" id="PS50292">
    <property type="entry name" value="PEROXIDASE_3"/>
    <property type="match status" value="1"/>
</dbReference>
<dbReference type="PANTHER" id="PTHR11903">
    <property type="entry name" value="PROSTAGLANDIN G/H SYNTHASE"/>
    <property type="match status" value="1"/>
</dbReference>
<keyword evidence="2" id="KW-0444">Lipid biosynthesis</keyword>
<comment type="cofactor">
    <cofactor evidence="1">
        <name>Ca(2+)</name>
        <dbReference type="ChEBI" id="CHEBI:29108"/>
    </cofactor>
</comment>
<evidence type="ECO:0000256" key="7">
    <source>
        <dbReference type="ARBA" id="ARBA00022821"/>
    </source>
</evidence>
<evidence type="ECO:0008006" key="17">
    <source>
        <dbReference type="Google" id="ProtNLM"/>
    </source>
</evidence>
<name>A0A7U2HZ98_PHANO</name>
<dbReference type="GO" id="GO:0006633">
    <property type="term" value="P:fatty acid biosynthetic process"/>
    <property type="evidence" value="ECO:0007669"/>
    <property type="project" value="UniProtKB-KW"/>
</dbReference>
<dbReference type="EMBL" id="CP069028">
    <property type="protein sequence ID" value="QRC95879.1"/>
    <property type="molecule type" value="Genomic_DNA"/>
</dbReference>
<feature type="binding site" description="axial binding residue" evidence="14">
    <location>
        <position position="424"/>
    </location>
    <ligand>
        <name>heme b</name>
        <dbReference type="ChEBI" id="CHEBI:60344"/>
    </ligand>
    <ligandPart>
        <name>Fe</name>
        <dbReference type="ChEBI" id="CHEBI:18248"/>
    </ligandPart>
</feature>
<dbReference type="CDD" id="cd09818">
    <property type="entry name" value="PIOX_like"/>
    <property type="match status" value="1"/>
</dbReference>
<evidence type="ECO:0000256" key="4">
    <source>
        <dbReference type="ARBA" id="ARBA00022617"/>
    </source>
</evidence>
<dbReference type="AlphaFoldDB" id="A0A7U2HZ98"/>
<evidence type="ECO:0000256" key="13">
    <source>
        <dbReference type="ARBA" id="ARBA00023160"/>
    </source>
</evidence>
<dbReference type="GO" id="GO:0006952">
    <property type="term" value="P:defense response"/>
    <property type="evidence" value="ECO:0007669"/>
    <property type="project" value="UniProtKB-KW"/>
</dbReference>
<evidence type="ECO:0000256" key="9">
    <source>
        <dbReference type="ARBA" id="ARBA00022964"/>
    </source>
</evidence>
<keyword evidence="4 14" id="KW-0349">Heme</keyword>
<evidence type="ECO:0000256" key="6">
    <source>
        <dbReference type="ARBA" id="ARBA00022767"/>
    </source>
</evidence>
<evidence type="ECO:0000313" key="16">
    <source>
        <dbReference type="Proteomes" id="UP000663193"/>
    </source>
</evidence>
<dbReference type="InterPro" id="IPR010255">
    <property type="entry name" value="Haem_peroxidase_sf"/>
</dbReference>
<dbReference type="GO" id="GO:0031408">
    <property type="term" value="P:oxylipin biosynthetic process"/>
    <property type="evidence" value="ECO:0007669"/>
    <property type="project" value="UniProtKB-KW"/>
</dbReference>
<dbReference type="VEuPathDB" id="FungiDB:JI435_055220"/>
<keyword evidence="10" id="KW-0560">Oxidoreductase</keyword>
<evidence type="ECO:0000256" key="10">
    <source>
        <dbReference type="ARBA" id="ARBA00023002"/>
    </source>
</evidence>
<dbReference type="GO" id="GO:0006979">
    <property type="term" value="P:response to oxidative stress"/>
    <property type="evidence" value="ECO:0007669"/>
    <property type="project" value="InterPro"/>
</dbReference>
<evidence type="ECO:0000256" key="2">
    <source>
        <dbReference type="ARBA" id="ARBA00022516"/>
    </source>
</evidence>
<accession>A0A7U2HZ98</accession>
<keyword evidence="11 14" id="KW-0408">Iron</keyword>
<organism evidence="15 16">
    <name type="scientific">Phaeosphaeria nodorum (strain SN15 / ATCC MYA-4574 / FGSC 10173)</name>
    <name type="common">Glume blotch fungus</name>
    <name type="synonym">Parastagonospora nodorum</name>
    <dbReference type="NCBI Taxonomy" id="321614"/>
    <lineage>
        <taxon>Eukaryota</taxon>
        <taxon>Fungi</taxon>
        <taxon>Dikarya</taxon>
        <taxon>Ascomycota</taxon>
        <taxon>Pezizomycotina</taxon>
        <taxon>Dothideomycetes</taxon>
        <taxon>Pleosporomycetidae</taxon>
        <taxon>Pleosporales</taxon>
        <taxon>Pleosporineae</taxon>
        <taxon>Phaeosphaeriaceae</taxon>
        <taxon>Parastagonospora</taxon>
    </lineage>
</organism>
<dbReference type="SUPFAM" id="SSF48113">
    <property type="entry name" value="Heme-dependent peroxidases"/>
    <property type="match status" value="1"/>
</dbReference>
<reference evidence="16" key="1">
    <citation type="journal article" date="2021" name="BMC Genomics">
        <title>Chromosome-level genome assembly and manually-curated proteome of model necrotroph Parastagonospora nodorum Sn15 reveals a genome-wide trove of candidate effector homologs, and redundancy of virulence-related functions within an accessory chromosome.</title>
        <authorList>
            <person name="Bertazzoni S."/>
            <person name="Jones D.A.B."/>
            <person name="Phan H.T."/>
            <person name="Tan K.-C."/>
            <person name="Hane J.K."/>
        </authorList>
    </citation>
    <scope>NUCLEOTIDE SEQUENCE [LARGE SCALE GENOMIC DNA]</scope>
    <source>
        <strain evidence="16">SN15 / ATCC MYA-4574 / FGSC 10173)</strain>
    </source>
</reference>
<dbReference type="GO" id="GO:0051213">
    <property type="term" value="F:dioxygenase activity"/>
    <property type="evidence" value="ECO:0007669"/>
    <property type="project" value="UniProtKB-KW"/>
</dbReference>
<dbReference type="InterPro" id="IPR037120">
    <property type="entry name" value="Haem_peroxidase_sf_animal"/>
</dbReference>
<evidence type="ECO:0000256" key="3">
    <source>
        <dbReference type="ARBA" id="ARBA00022559"/>
    </source>
</evidence>
<dbReference type="Proteomes" id="UP000663193">
    <property type="component" value="Chromosome 6"/>
</dbReference>
<keyword evidence="3" id="KW-0575">Peroxidase</keyword>
<evidence type="ECO:0000256" key="1">
    <source>
        <dbReference type="ARBA" id="ARBA00001913"/>
    </source>
</evidence>
<dbReference type="PRINTS" id="PR00457">
    <property type="entry name" value="ANPEROXIDASE"/>
</dbReference>
<keyword evidence="6" id="KW-0925">Oxylipin biosynthesis</keyword>
<gene>
    <name evidence="15" type="ORF">JI435_055220</name>
</gene>
<proteinExistence type="predicted"/>
<keyword evidence="5 14" id="KW-0479">Metal-binding</keyword>
<evidence type="ECO:0000256" key="14">
    <source>
        <dbReference type="PIRSR" id="PIRSR619791-2"/>
    </source>
</evidence>